<dbReference type="Pfam" id="PF01762">
    <property type="entry name" value="Galactosyl_T"/>
    <property type="match status" value="1"/>
</dbReference>
<evidence type="ECO:0000256" key="9">
    <source>
        <dbReference type="ARBA" id="ARBA00023136"/>
    </source>
</evidence>
<evidence type="ECO:0000256" key="2">
    <source>
        <dbReference type="ARBA" id="ARBA00008661"/>
    </source>
</evidence>
<evidence type="ECO:0000256" key="5">
    <source>
        <dbReference type="ARBA" id="ARBA00022692"/>
    </source>
</evidence>
<keyword evidence="4" id="KW-0808">Transferase</keyword>
<evidence type="ECO:0000256" key="1">
    <source>
        <dbReference type="ARBA" id="ARBA00004323"/>
    </source>
</evidence>
<keyword evidence="7" id="KW-1133">Transmembrane helix</keyword>
<evidence type="ECO:0000256" key="3">
    <source>
        <dbReference type="ARBA" id="ARBA00022676"/>
    </source>
</evidence>
<accession>A0A0L0FQ65</accession>
<evidence type="ECO:0000313" key="13">
    <source>
        <dbReference type="Proteomes" id="UP000054560"/>
    </source>
</evidence>
<dbReference type="Proteomes" id="UP000054560">
    <property type="component" value="Unassembled WGS sequence"/>
</dbReference>
<keyword evidence="13" id="KW-1185">Reference proteome</keyword>
<dbReference type="EMBL" id="KQ242411">
    <property type="protein sequence ID" value="KNC78854.1"/>
    <property type="molecule type" value="Genomic_DNA"/>
</dbReference>
<evidence type="ECO:0000313" key="12">
    <source>
        <dbReference type="EMBL" id="KNC78854.1"/>
    </source>
</evidence>
<dbReference type="GeneID" id="25909232"/>
<dbReference type="eggNOG" id="KOG2287">
    <property type="taxonomic scope" value="Eukaryota"/>
</dbReference>
<dbReference type="OrthoDB" id="2139606at2759"/>
<comment type="subcellular location">
    <subcellularLocation>
        <location evidence="1 10">Golgi apparatus membrane</location>
        <topology evidence="1 10">Single-pass type II membrane protein</topology>
    </subcellularLocation>
</comment>
<protein>
    <recommendedName>
        <fullName evidence="10">Hexosyltransferase</fullName>
        <ecNumber evidence="10">2.4.1.-</ecNumber>
    </recommendedName>
</protein>
<keyword evidence="3 10" id="KW-0328">Glycosyltransferase</keyword>
<proteinExistence type="inferred from homology"/>
<dbReference type="AlphaFoldDB" id="A0A0L0FQ65"/>
<keyword evidence="9" id="KW-0472">Membrane</keyword>
<feature type="region of interest" description="Disordered" evidence="11">
    <location>
        <begin position="1"/>
        <end position="26"/>
    </location>
</feature>
<dbReference type="GO" id="GO:0016758">
    <property type="term" value="F:hexosyltransferase activity"/>
    <property type="evidence" value="ECO:0007669"/>
    <property type="project" value="InterPro"/>
</dbReference>
<dbReference type="InterPro" id="IPR002659">
    <property type="entry name" value="Glyco_trans_31"/>
</dbReference>
<sequence length="350" mass="40276">MKHHKSIKVEHQLKPETLQKESKERPPAIRLEPAITLPQNTSVSLLQNKNRTVLLGVFSHACELEARRRTRIRNTWAAKLPDQVRMIFVLCEDHGNIDNSTTTNLANEKNIFNDILFMPCMENMDHGKTFTFMSTAHVMLSREAEDSNSFVDYIMKIDGDSILGVNALLKFLRLDKVPSDKPAIFGCQYLWSLDDWRKFKAPANMDYGHYMNGGGYGFSRVALDFIATSSYVRNHTIGYEDKMSGLWMMKLGRKAKWYNMCAHPTAFIDSTWIKDSGRFGEPLTTEVAIVHHVKEELIWNSVHKEVKRFEALNKGGDYTGEMQYDCSYLSGAIDLKFNSKRRWCEMPLKT</sequence>
<evidence type="ECO:0000256" key="4">
    <source>
        <dbReference type="ARBA" id="ARBA00022679"/>
    </source>
</evidence>
<dbReference type="PANTHER" id="PTHR11214">
    <property type="entry name" value="BETA-1,3-N-ACETYLGLUCOSAMINYLTRANSFERASE"/>
    <property type="match status" value="1"/>
</dbReference>
<reference evidence="12 13" key="1">
    <citation type="submission" date="2011-02" db="EMBL/GenBank/DDBJ databases">
        <title>The Genome Sequence of Sphaeroforma arctica JP610.</title>
        <authorList>
            <consortium name="The Broad Institute Genome Sequencing Platform"/>
            <person name="Russ C."/>
            <person name="Cuomo C."/>
            <person name="Young S.K."/>
            <person name="Zeng Q."/>
            <person name="Gargeya S."/>
            <person name="Alvarado L."/>
            <person name="Berlin A."/>
            <person name="Chapman S.B."/>
            <person name="Chen Z."/>
            <person name="Freedman E."/>
            <person name="Gellesch M."/>
            <person name="Goldberg J."/>
            <person name="Griggs A."/>
            <person name="Gujja S."/>
            <person name="Heilman E."/>
            <person name="Heiman D."/>
            <person name="Howarth C."/>
            <person name="Mehta T."/>
            <person name="Neiman D."/>
            <person name="Pearson M."/>
            <person name="Roberts A."/>
            <person name="Saif S."/>
            <person name="Shea T."/>
            <person name="Shenoy N."/>
            <person name="Sisk P."/>
            <person name="Stolte C."/>
            <person name="Sykes S."/>
            <person name="White J."/>
            <person name="Yandava C."/>
            <person name="Burger G."/>
            <person name="Gray M.W."/>
            <person name="Holland P.W.H."/>
            <person name="King N."/>
            <person name="Lang F.B.F."/>
            <person name="Roger A.J."/>
            <person name="Ruiz-Trillo I."/>
            <person name="Haas B."/>
            <person name="Nusbaum C."/>
            <person name="Birren B."/>
        </authorList>
    </citation>
    <scope>NUCLEOTIDE SEQUENCE [LARGE SCALE GENOMIC DNA]</scope>
    <source>
        <strain evidence="12 13">JP610</strain>
    </source>
</reference>
<dbReference type="STRING" id="667725.A0A0L0FQ65"/>
<keyword evidence="8 10" id="KW-0333">Golgi apparatus</keyword>
<dbReference type="Gene3D" id="3.90.550.50">
    <property type="match status" value="1"/>
</dbReference>
<evidence type="ECO:0000256" key="8">
    <source>
        <dbReference type="ARBA" id="ARBA00023034"/>
    </source>
</evidence>
<evidence type="ECO:0000256" key="10">
    <source>
        <dbReference type="RuleBase" id="RU363063"/>
    </source>
</evidence>
<evidence type="ECO:0000256" key="11">
    <source>
        <dbReference type="SAM" id="MobiDB-lite"/>
    </source>
</evidence>
<dbReference type="RefSeq" id="XP_014152756.1">
    <property type="nucleotide sequence ID" value="XM_014297281.1"/>
</dbReference>
<gene>
    <name evidence="12" type="ORF">SARC_08728</name>
</gene>
<dbReference type="EC" id="2.4.1.-" evidence="10"/>
<comment type="similarity">
    <text evidence="2 10">Belongs to the glycosyltransferase 31 family.</text>
</comment>
<feature type="compositionally biased region" description="Basic and acidic residues" evidence="11">
    <location>
        <begin position="7"/>
        <end position="26"/>
    </location>
</feature>
<keyword evidence="5" id="KW-0812">Transmembrane</keyword>
<name>A0A0L0FQ65_9EUKA</name>
<evidence type="ECO:0000256" key="7">
    <source>
        <dbReference type="ARBA" id="ARBA00022989"/>
    </source>
</evidence>
<dbReference type="PANTHER" id="PTHR11214:SF363">
    <property type="entry name" value="HEXOSYLTRANSFERASE"/>
    <property type="match status" value="1"/>
</dbReference>
<evidence type="ECO:0000256" key="6">
    <source>
        <dbReference type="ARBA" id="ARBA00022968"/>
    </source>
</evidence>
<organism evidence="12 13">
    <name type="scientific">Sphaeroforma arctica JP610</name>
    <dbReference type="NCBI Taxonomy" id="667725"/>
    <lineage>
        <taxon>Eukaryota</taxon>
        <taxon>Ichthyosporea</taxon>
        <taxon>Ichthyophonida</taxon>
        <taxon>Sphaeroforma</taxon>
    </lineage>
</organism>
<dbReference type="GO" id="GO:0000139">
    <property type="term" value="C:Golgi membrane"/>
    <property type="evidence" value="ECO:0007669"/>
    <property type="project" value="UniProtKB-SubCell"/>
</dbReference>
<keyword evidence="6" id="KW-0735">Signal-anchor</keyword>